<proteinExistence type="predicted"/>
<dbReference type="EMBL" id="RDQH01000333">
    <property type="protein sequence ID" value="RXH93582.1"/>
    <property type="molecule type" value="Genomic_DNA"/>
</dbReference>
<accession>A0A498JIR4</accession>
<evidence type="ECO:0000313" key="1">
    <source>
        <dbReference type="EMBL" id="RXH93582.1"/>
    </source>
</evidence>
<dbReference type="Proteomes" id="UP000290289">
    <property type="component" value="Chromosome 7"/>
</dbReference>
<sequence>MEELGLRIGSNLMLLDKERKGIVIGKKEVEEACLVSTFVMWRRDVAIALWLFELSDMRVDNVCGVQLVKMTINS</sequence>
<evidence type="ECO:0000313" key="2">
    <source>
        <dbReference type="Proteomes" id="UP000290289"/>
    </source>
</evidence>
<name>A0A498JIR4_MALDO</name>
<dbReference type="AlphaFoldDB" id="A0A498JIR4"/>
<reference evidence="1 2" key="1">
    <citation type="submission" date="2018-10" db="EMBL/GenBank/DDBJ databases">
        <title>A high-quality apple genome assembly.</title>
        <authorList>
            <person name="Hu J."/>
        </authorList>
    </citation>
    <scope>NUCLEOTIDE SEQUENCE [LARGE SCALE GENOMIC DNA]</scope>
    <source>
        <strain evidence="2">cv. HFTH1</strain>
        <tissue evidence="1">Young leaf</tissue>
    </source>
</reference>
<gene>
    <name evidence="1" type="ORF">DVH24_014158</name>
</gene>
<protein>
    <submittedName>
        <fullName evidence="1">Uncharacterized protein</fullName>
    </submittedName>
</protein>
<keyword evidence="2" id="KW-1185">Reference proteome</keyword>
<organism evidence="1 2">
    <name type="scientific">Malus domestica</name>
    <name type="common">Apple</name>
    <name type="synonym">Pyrus malus</name>
    <dbReference type="NCBI Taxonomy" id="3750"/>
    <lineage>
        <taxon>Eukaryota</taxon>
        <taxon>Viridiplantae</taxon>
        <taxon>Streptophyta</taxon>
        <taxon>Embryophyta</taxon>
        <taxon>Tracheophyta</taxon>
        <taxon>Spermatophyta</taxon>
        <taxon>Magnoliopsida</taxon>
        <taxon>eudicotyledons</taxon>
        <taxon>Gunneridae</taxon>
        <taxon>Pentapetalae</taxon>
        <taxon>rosids</taxon>
        <taxon>fabids</taxon>
        <taxon>Rosales</taxon>
        <taxon>Rosaceae</taxon>
        <taxon>Amygdaloideae</taxon>
        <taxon>Maleae</taxon>
        <taxon>Malus</taxon>
    </lineage>
</organism>
<comment type="caution">
    <text evidence="1">The sequence shown here is derived from an EMBL/GenBank/DDBJ whole genome shotgun (WGS) entry which is preliminary data.</text>
</comment>